<accession>A0A0L1JIW8</accession>
<dbReference type="InterPro" id="IPR029006">
    <property type="entry name" value="ADF-H/Gelsolin-like_dom_sf"/>
</dbReference>
<dbReference type="GO" id="GO:0030042">
    <property type="term" value="P:actin filament depolymerization"/>
    <property type="evidence" value="ECO:0007669"/>
    <property type="project" value="InterPro"/>
</dbReference>
<dbReference type="InterPro" id="IPR017904">
    <property type="entry name" value="ADF/Cofilin"/>
</dbReference>
<feature type="domain" description="ADF-H" evidence="6">
    <location>
        <begin position="21"/>
        <end position="154"/>
    </location>
</feature>
<dbReference type="PANTHER" id="PTHR11913">
    <property type="entry name" value="COFILIN-RELATED"/>
    <property type="match status" value="1"/>
</dbReference>
<evidence type="ECO:0000313" key="7">
    <source>
        <dbReference type="EMBL" id="KNG91710.1"/>
    </source>
</evidence>
<dbReference type="Pfam" id="PF00241">
    <property type="entry name" value="Cofilin_ADF"/>
    <property type="match status" value="1"/>
</dbReference>
<name>A0A0L1JIW8_ASPN3</name>
<dbReference type="OrthoDB" id="10249245at2759"/>
<evidence type="ECO:0000256" key="3">
    <source>
        <dbReference type="ARBA" id="ARBA00015630"/>
    </source>
</evidence>
<dbReference type="STRING" id="1509407.A0A0L1JIW8"/>
<keyword evidence="8" id="KW-1185">Reference proteome</keyword>
<evidence type="ECO:0000256" key="1">
    <source>
        <dbReference type="ARBA" id="ARBA00004109"/>
    </source>
</evidence>
<organism evidence="7 8">
    <name type="scientific">Aspergillus nomiae NRRL (strain ATCC 15546 / NRRL 13137 / CBS 260.88 / M93)</name>
    <dbReference type="NCBI Taxonomy" id="1509407"/>
    <lineage>
        <taxon>Eukaryota</taxon>
        <taxon>Fungi</taxon>
        <taxon>Dikarya</taxon>
        <taxon>Ascomycota</taxon>
        <taxon>Pezizomycotina</taxon>
        <taxon>Eurotiomycetes</taxon>
        <taxon>Eurotiomycetidae</taxon>
        <taxon>Eurotiales</taxon>
        <taxon>Aspergillaceae</taxon>
        <taxon>Aspergillus</taxon>
        <taxon>Aspergillus subgen. Circumdati</taxon>
    </lineage>
</organism>
<gene>
    <name evidence="7" type="ORF">ANOM_000254</name>
</gene>
<reference evidence="7 8" key="1">
    <citation type="submission" date="2014-06" db="EMBL/GenBank/DDBJ databases">
        <title>The Genome of the Aflatoxigenic Filamentous Fungus Aspergillus nomius.</title>
        <authorList>
            <person name="Moore M.G."/>
            <person name="Shannon B.M."/>
            <person name="Brian M.M."/>
        </authorList>
    </citation>
    <scope>NUCLEOTIDE SEQUENCE [LARGE SCALE GENOMIC DNA]</scope>
    <source>
        <strain evidence="7 8">NRRL 13137</strain>
    </source>
</reference>
<proteinExistence type="inferred from homology"/>
<dbReference type="Proteomes" id="UP000037505">
    <property type="component" value="Unassembled WGS sequence"/>
</dbReference>
<evidence type="ECO:0000259" key="6">
    <source>
        <dbReference type="PROSITE" id="PS51263"/>
    </source>
</evidence>
<dbReference type="GeneID" id="26802058"/>
<sequence>MASVIYPTYPSPSLYTDIAQSSGVGVNSECTEQYQALKLKKSFKYIIYGLNSSNTEITVLKTSPSDSYDDFIADLPETECRWVVYDLEYETEGNHKANKVVFISWSPEYAKIKQKMLYASAGDALRRELSGIAAQISATEYNEVAYEAGTLSIKQAGEEGSKGELGTSAFSHPP</sequence>
<dbReference type="SUPFAM" id="SSF55753">
    <property type="entry name" value="Actin depolymerizing proteins"/>
    <property type="match status" value="1"/>
</dbReference>
<evidence type="ECO:0000256" key="4">
    <source>
        <dbReference type="ARBA" id="ARBA00023203"/>
    </source>
</evidence>
<dbReference type="EMBL" id="JNOM01000001">
    <property type="protein sequence ID" value="KNG91710.1"/>
    <property type="molecule type" value="Genomic_DNA"/>
</dbReference>
<evidence type="ECO:0000256" key="2">
    <source>
        <dbReference type="ARBA" id="ARBA00006844"/>
    </source>
</evidence>
<dbReference type="GO" id="GO:0016363">
    <property type="term" value="C:nuclear matrix"/>
    <property type="evidence" value="ECO:0007669"/>
    <property type="project" value="UniProtKB-SubCell"/>
</dbReference>
<evidence type="ECO:0000256" key="5">
    <source>
        <dbReference type="ARBA" id="ARBA00032427"/>
    </source>
</evidence>
<dbReference type="GO" id="GO:0015629">
    <property type="term" value="C:actin cytoskeleton"/>
    <property type="evidence" value="ECO:0007669"/>
    <property type="project" value="InterPro"/>
</dbReference>
<dbReference type="AlphaFoldDB" id="A0A0L1JIW8"/>
<comment type="subcellular location">
    <subcellularLocation>
        <location evidence="1">Nucleus matrix</location>
    </subcellularLocation>
</comment>
<dbReference type="SMART" id="SM00102">
    <property type="entry name" value="ADF"/>
    <property type="match status" value="1"/>
</dbReference>
<keyword evidence="4" id="KW-0009">Actin-binding</keyword>
<dbReference type="InterPro" id="IPR002108">
    <property type="entry name" value="ADF-H"/>
</dbReference>
<comment type="similarity">
    <text evidence="2">Belongs to the actin-binding proteins ADF family.</text>
</comment>
<protein>
    <recommendedName>
        <fullName evidence="3">Cofilin</fullName>
    </recommendedName>
    <alternativeName>
        <fullName evidence="5">Actin-depolymerizing factor 1</fullName>
    </alternativeName>
</protein>
<dbReference type="CDD" id="cd11286">
    <property type="entry name" value="ADF_cofilin_like"/>
    <property type="match status" value="1"/>
</dbReference>
<dbReference type="PROSITE" id="PS51263">
    <property type="entry name" value="ADF_H"/>
    <property type="match status" value="1"/>
</dbReference>
<dbReference type="Gene3D" id="3.40.20.10">
    <property type="entry name" value="Severin"/>
    <property type="match status" value="1"/>
</dbReference>
<dbReference type="GO" id="GO:0003779">
    <property type="term" value="F:actin binding"/>
    <property type="evidence" value="ECO:0007669"/>
    <property type="project" value="UniProtKB-KW"/>
</dbReference>
<dbReference type="RefSeq" id="XP_015412633.1">
    <property type="nucleotide sequence ID" value="XM_015545512.1"/>
</dbReference>
<comment type="caution">
    <text evidence="7">The sequence shown here is derived from an EMBL/GenBank/DDBJ whole genome shotgun (WGS) entry which is preliminary data.</text>
</comment>
<evidence type="ECO:0000313" key="8">
    <source>
        <dbReference type="Proteomes" id="UP000037505"/>
    </source>
</evidence>